<name>A0A0A0DJK2_9STRE</name>
<comment type="caution">
    <text evidence="1">The sequence shown here is derived from an EMBL/GenBank/DDBJ whole genome shotgun (WGS) entry which is preliminary data.</text>
</comment>
<reference evidence="1 2" key="1">
    <citation type="submission" date="2014-06" db="EMBL/GenBank/DDBJ databases">
        <authorList>
            <person name="Teng J.L."/>
            <person name="Huang Y."/>
            <person name="Tse H."/>
            <person name="Lau S.K."/>
            <person name="Woo P.C."/>
        </authorList>
    </citation>
    <scope>NUCLEOTIDE SEQUENCE [LARGE SCALE GENOMIC DNA]</scope>
    <source>
        <strain evidence="1 2">HKU4</strain>
    </source>
</reference>
<protein>
    <submittedName>
        <fullName evidence="1">Uncharacterized protein</fullName>
    </submittedName>
</protein>
<evidence type="ECO:0000313" key="2">
    <source>
        <dbReference type="Proteomes" id="UP000030019"/>
    </source>
</evidence>
<dbReference type="STRING" id="176090.SSIN_1038"/>
<dbReference type="PATRIC" id="fig|176090.4.peg.1006"/>
<dbReference type="Proteomes" id="UP000030019">
    <property type="component" value="Unassembled WGS sequence"/>
</dbReference>
<dbReference type="AlphaFoldDB" id="A0A0A0DJK2"/>
<evidence type="ECO:0000313" key="1">
    <source>
        <dbReference type="EMBL" id="KGM37172.1"/>
    </source>
</evidence>
<dbReference type="EMBL" id="JPEN01000063">
    <property type="protein sequence ID" value="KGM37172.1"/>
    <property type="molecule type" value="Genomic_DNA"/>
</dbReference>
<sequence>MDKKYLKELEAAFFQDAHLPLISLSLSFPKTAVNSSCVNYNTFQAIRRGLAVVLLVY</sequence>
<organism evidence="1 2">
    <name type="scientific">Streptococcus sinensis</name>
    <dbReference type="NCBI Taxonomy" id="176090"/>
    <lineage>
        <taxon>Bacteria</taxon>
        <taxon>Bacillati</taxon>
        <taxon>Bacillota</taxon>
        <taxon>Bacilli</taxon>
        <taxon>Lactobacillales</taxon>
        <taxon>Streptococcaceae</taxon>
        <taxon>Streptococcus</taxon>
    </lineage>
</organism>
<proteinExistence type="predicted"/>
<gene>
    <name evidence="1" type="ORF">SSIN_1038</name>
</gene>
<accession>A0A0A0DJK2</accession>
<keyword evidence="2" id="KW-1185">Reference proteome</keyword>